<organism evidence="1 2">
    <name type="scientific">Tropilaelaps mercedesae</name>
    <dbReference type="NCBI Taxonomy" id="418985"/>
    <lineage>
        <taxon>Eukaryota</taxon>
        <taxon>Metazoa</taxon>
        <taxon>Ecdysozoa</taxon>
        <taxon>Arthropoda</taxon>
        <taxon>Chelicerata</taxon>
        <taxon>Arachnida</taxon>
        <taxon>Acari</taxon>
        <taxon>Parasitiformes</taxon>
        <taxon>Mesostigmata</taxon>
        <taxon>Gamasina</taxon>
        <taxon>Dermanyssoidea</taxon>
        <taxon>Laelapidae</taxon>
        <taxon>Tropilaelaps</taxon>
    </lineage>
</organism>
<dbReference type="AlphaFoldDB" id="A0A1V9XDS4"/>
<dbReference type="Proteomes" id="UP000192247">
    <property type="component" value="Unassembled WGS sequence"/>
</dbReference>
<evidence type="ECO:0000313" key="2">
    <source>
        <dbReference type="Proteomes" id="UP000192247"/>
    </source>
</evidence>
<proteinExistence type="predicted"/>
<dbReference type="EMBL" id="MNPL01014484">
    <property type="protein sequence ID" value="OQR71492.1"/>
    <property type="molecule type" value="Genomic_DNA"/>
</dbReference>
<dbReference type="OrthoDB" id="6493896at2759"/>
<gene>
    <name evidence="1" type="ORF">BIW11_10962</name>
</gene>
<evidence type="ECO:0000313" key="1">
    <source>
        <dbReference type="EMBL" id="OQR71492.1"/>
    </source>
</evidence>
<accession>A0A1V9XDS4</accession>
<reference evidence="1 2" key="1">
    <citation type="journal article" date="2017" name="Gigascience">
        <title>Draft genome of the honey bee ectoparasitic mite, Tropilaelaps mercedesae, is shaped by the parasitic life history.</title>
        <authorList>
            <person name="Dong X."/>
            <person name="Armstrong S.D."/>
            <person name="Xia D."/>
            <person name="Makepeace B.L."/>
            <person name="Darby A.C."/>
            <person name="Kadowaki T."/>
        </authorList>
    </citation>
    <scope>NUCLEOTIDE SEQUENCE [LARGE SCALE GENOMIC DNA]</scope>
    <source>
        <strain evidence="1">Wuxi-XJTLU</strain>
    </source>
</reference>
<dbReference type="InParanoid" id="A0A1V9XDS4"/>
<name>A0A1V9XDS4_9ACAR</name>
<sequence length="223" mass="26370">MRCHGQHTGNTRGSVSAVRNIVVARRGVNMSLYGRPRFVPRIYHRNYQIGSSLYTDAITDLNVRRGRPVYCSSATSSFGYSYPDRFNVFRDDMRLHDGIYNKTTSRLARDRLKHRGDVHDTLLGWHSPNNMPLHSVRGYDPTEVPFHRRMFPIEPIRLHSQHAAHGRFMENRRLRFMHELWESEHDEERRHRIRSLYNKSGAPPPIPHHRLFTRPPAVYQLFY</sequence>
<comment type="caution">
    <text evidence="1">The sequence shown here is derived from an EMBL/GenBank/DDBJ whole genome shotgun (WGS) entry which is preliminary data.</text>
</comment>
<protein>
    <submittedName>
        <fullName evidence="1">Uncharacterized protein</fullName>
    </submittedName>
</protein>
<keyword evidence="2" id="KW-1185">Reference proteome</keyword>